<gene>
    <name evidence="3" type="ORF">Fcan01_01039</name>
</gene>
<evidence type="ECO:0000313" key="4">
    <source>
        <dbReference type="Proteomes" id="UP000198287"/>
    </source>
</evidence>
<accession>A0A226F3F6</accession>
<evidence type="ECO:0000256" key="2">
    <source>
        <dbReference type="SAM" id="SignalP"/>
    </source>
</evidence>
<evidence type="ECO:0000313" key="3">
    <source>
        <dbReference type="EMBL" id="OXA63456.1"/>
    </source>
</evidence>
<protein>
    <submittedName>
        <fullName evidence="3">Uncharacterized protein</fullName>
    </submittedName>
</protein>
<dbReference type="Proteomes" id="UP000198287">
    <property type="component" value="Unassembled WGS sequence"/>
</dbReference>
<proteinExistence type="predicted"/>
<keyword evidence="4" id="KW-1185">Reference proteome</keyword>
<dbReference type="AlphaFoldDB" id="A0A226F3F6"/>
<name>A0A226F3F6_FOLCA</name>
<feature type="compositionally biased region" description="Basic and acidic residues" evidence="1">
    <location>
        <begin position="176"/>
        <end position="187"/>
    </location>
</feature>
<feature type="chain" id="PRO_5013211693" evidence="2">
    <location>
        <begin position="18"/>
        <end position="215"/>
    </location>
</feature>
<feature type="region of interest" description="Disordered" evidence="1">
    <location>
        <begin position="169"/>
        <end position="188"/>
    </location>
</feature>
<dbReference type="EMBL" id="LNIX01000001">
    <property type="protein sequence ID" value="OXA63456.1"/>
    <property type="molecule type" value="Genomic_DNA"/>
</dbReference>
<evidence type="ECO:0000256" key="1">
    <source>
        <dbReference type="SAM" id="MobiDB-lite"/>
    </source>
</evidence>
<sequence>MVMKFFIFSCLVAISSCGTRQANPGEEARALALWDRLCAGGKEGGTEGNIFIHCKHPLQTQTKTLQTSIQAQTRDGGDQREQYIFVDPPKIHFNHELEIRGGAALEPKTIVYVRPAKTSHTYEADLQIPKNEHKKPELVFLSSSGGSGGARGQGVEVAQSSAPLPIVAKAPPVVEENNKQVNKRETETVSVRPVYTRPYSSVVSVASARKRRDSW</sequence>
<keyword evidence="2" id="KW-0732">Signal</keyword>
<organism evidence="3 4">
    <name type="scientific">Folsomia candida</name>
    <name type="common">Springtail</name>
    <dbReference type="NCBI Taxonomy" id="158441"/>
    <lineage>
        <taxon>Eukaryota</taxon>
        <taxon>Metazoa</taxon>
        <taxon>Ecdysozoa</taxon>
        <taxon>Arthropoda</taxon>
        <taxon>Hexapoda</taxon>
        <taxon>Collembola</taxon>
        <taxon>Entomobryomorpha</taxon>
        <taxon>Isotomoidea</taxon>
        <taxon>Isotomidae</taxon>
        <taxon>Proisotominae</taxon>
        <taxon>Folsomia</taxon>
    </lineage>
</organism>
<dbReference type="PROSITE" id="PS51257">
    <property type="entry name" value="PROKAR_LIPOPROTEIN"/>
    <property type="match status" value="1"/>
</dbReference>
<feature type="signal peptide" evidence="2">
    <location>
        <begin position="1"/>
        <end position="17"/>
    </location>
</feature>
<reference evidence="3 4" key="1">
    <citation type="submission" date="2015-12" db="EMBL/GenBank/DDBJ databases">
        <title>The genome of Folsomia candida.</title>
        <authorList>
            <person name="Faddeeva A."/>
            <person name="Derks M.F."/>
            <person name="Anvar Y."/>
            <person name="Smit S."/>
            <person name="Van Straalen N."/>
            <person name="Roelofs D."/>
        </authorList>
    </citation>
    <scope>NUCLEOTIDE SEQUENCE [LARGE SCALE GENOMIC DNA]</scope>
    <source>
        <strain evidence="3 4">VU population</strain>
        <tissue evidence="3">Whole body</tissue>
    </source>
</reference>
<comment type="caution">
    <text evidence="3">The sequence shown here is derived from an EMBL/GenBank/DDBJ whole genome shotgun (WGS) entry which is preliminary data.</text>
</comment>